<evidence type="ECO:0000313" key="2">
    <source>
        <dbReference type="WBParaSite" id="Csp11.Scaffold629.g15100.t1"/>
    </source>
</evidence>
<organism evidence="1 2">
    <name type="scientific">Caenorhabditis tropicalis</name>
    <dbReference type="NCBI Taxonomy" id="1561998"/>
    <lineage>
        <taxon>Eukaryota</taxon>
        <taxon>Metazoa</taxon>
        <taxon>Ecdysozoa</taxon>
        <taxon>Nematoda</taxon>
        <taxon>Chromadorea</taxon>
        <taxon>Rhabditida</taxon>
        <taxon>Rhabditina</taxon>
        <taxon>Rhabditomorpha</taxon>
        <taxon>Rhabditoidea</taxon>
        <taxon>Rhabditidae</taxon>
        <taxon>Peloderinae</taxon>
        <taxon>Caenorhabditis</taxon>
    </lineage>
</organism>
<keyword evidence="1" id="KW-1185">Reference proteome</keyword>
<reference evidence="2" key="1">
    <citation type="submission" date="2016-11" db="UniProtKB">
        <authorList>
            <consortium name="WormBaseParasite"/>
        </authorList>
    </citation>
    <scope>IDENTIFICATION</scope>
</reference>
<protein>
    <submittedName>
        <fullName evidence="2">Transposase</fullName>
    </submittedName>
</protein>
<accession>A0A1I7U5N0</accession>
<proteinExistence type="predicted"/>
<dbReference type="AlphaFoldDB" id="A0A1I7U5N0"/>
<dbReference type="WBParaSite" id="Csp11.Scaffold629.g15100.t1">
    <property type="protein sequence ID" value="Csp11.Scaffold629.g15100.t1"/>
    <property type="gene ID" value="Csp11.Scaffold629.g15100"/>
</dbReference>
<dbReference type="Proteomes" id="UP000095282">
    <property type="component" value="Unplaced"/>
</dbReference>
<evidence type="ECO:0000313" key="1">
    <source>
        <dbReference type="Proteomes" id="UP000095282"/>
    </source>
</evidence>
<name>A0A1I7U5N0_9PELO</name>
<sequence>MALRSSVPLPLVDTEPIRQAIKSCGLFSLLVAAEFSEESVEFIRRCHLTSARIDVHYERDGKDLMIVNYQNKSYSFVLTKAIRENMIGKML</sequence>